<dbReference type="InterPro" id="IPR056497">
    <property type="entry name" value="HEAT_DAAF5"/>
</dbReference>
<dbReference type="AlphaFoldDB" id="A0AAD9JP94"/>
<proteinExistence type="predicted"/>
<dbReference type="Pfam" id="PF24573">
    <property type="entry name" value="HEAT_DAAF5"/>
    <property type="match status" value="1"/>
</dbReference>
<dbReference type="Proteomes" id="UP001208570">
    <property type="component" value="Unassembled WGS sequence"/>
</dbReference>
<feature type="domain" description="Dynein axonemal assembly factor 5 TPR repeats" evidence="2">
    <location>
        <begin position="61"/>
        <end position="346"/>
    </location>
</feature>
<protein>
    <submittedName>
        <fullName evidence="3">Uncharacterized protein</fullName>
    </submittedName>
</protein>
<name>A0AAD9JP94_9ANNE</name>
<dbReference type="InterPro" id="IPR016024">
    <property type="entry name" value="ARM-type_fold"/>
</dbReference>
<keyword evidence="4" id="KW-1185">Reference proteome</keyword>
<evidence type="ECO:0000313" key="3">
    <source>
        <dbReference type="EMBL" id="KAK2156702.1"/>
    </source>
</evidence>
<dbReference type="GO" id="GO:0005737">
    <property type="term" value="C:cytoplasm"/>
    <property type="evidence" value="ECO:0007669"/>
    <property type="project" value="TreeGrafter"/>
</dbReference>
<dbReference type="InterPro" id="IPR052623">
    <property type="entry name" value="DAAF5"/>
</dbReference>
<evidence type="ECO:0000259" key="1">
    <source>
        <dbReference type="Pfam" id="PF24573"/>
    </source>
</evidence>
<dbReference type="InterPro" id="IPR011989">
    <property type="entry name" value="ARM-like"/>
</dbReference>
<dbReference type="GO" id="GO:0045505">
    <property type="term" value="F:dynein intermediate chain binding"/>
    <property type="evidence" value="ECO:0007669"/>
    <property type="project" value="TreeGrafter"/>
</dbReference>
<dbReference type="InterPro" id="IPR057978">
    <property type="entry name" value="TPR_DAAF5"/>
</dbReference>
<gene>
    <name evidence="3" type="ORF">LSH36_207g06033</name>
</gene>
<accession>A0AAD9JP94</accession>
<dbReference type="GO" id="GO:0036158">
    <property type="term" value="P:outer dynein arm assembly"/>
    <property type="evidence" value="ECO:0007669"/>
    <property type="project" value="TreeGrafter"/>
</dbReference>
<dbReference type="SUPFAM" id="SSF48371">
    <property type="entry name" value="ARM repeat"/>
    <property type="match status" value="1"/>
</dbReference>
<organism evidence="3 4">
    <name type="scientific">Paralvinella palmiformis</name>
    <dbReference type="NCBI Taxonomy" id="53620"/>
    <lineage>
        <taxon>Eukaryota</taxon>
        <taxon>Metazoa</taxon>
        <taxon>Spiralia</taxon>
        <taxon>Lophotrochozoa</taxon>
        <taxon>Annelida</taxon>
        <taxon>Polychaeta</taxon>
        <taxon>Sedentaria</taxon>
        <taxon>Canalipalpata</taxon>
        <taxon>Terebellida</taxon>
        <taxon>Terebelliformia</taxon>
        <taxon>Alvinellidae</taxon>
        <taxon>Paralvinella</taxon>
    </lineage>
</organism>
<dbReference type="GO" id="GO:0036159">
    <property type="term" value="P:inner dynein arm assembly"/>
    <property type="evidence" value="ECO:0007669"/>
    <property type="project" value="TreeGrafter"/>
</dbReference>
<evidence type="ECO:0000259" key="2">
    <source>
        <dbReference type="Pfam" id="PF25757"/>
    </source>
</evidence>
<dbReference type="EMBL" id="JAODUP010000207">
    <property type="protein sequence ID" value="KAK2156702.1"/>
    <property type="molecule type" value="Genomic_DNA"/>
</dbReference>
<evidence type="ECO:0000313" key="4">
    <source>
        <dbReference type="Proteomes" id="UP001208570"/>
    </source>
</evidence>
<dbReference type="FunFam" id="1.25.10.10:FF:000746">
    <property type="entry name" value="Dynein assembly factor 5, axonemal"/>
    <property type="match status" value="1"/>
</dbReference>
<feature type="domain" description="Dynein axonemal assembly factor 5 HEAT-repeat" evidence="1">
    <location>
        <begin position="356"/>
        <end position="547"/>
    </location>
</feature>
<dbReference type="GO" id="GO:0003341">
    <property type="term" value="P:cilium movement"/>
    <property type="evidence" value="ECO:0007669"/>
    <property type="project" value="TreeGrafter"/>
</dbReference>
<sequence length="873" mass="99107">MLRYRIASEKTLEEYLMIDLYKKETKLGGKNIISGVGSNMAANGDNEVDEIFRAITRHINCFNEQNKNTRKKAIESVRQELVGRKPDLDPSVLQGILGQIQKPVLKLVSDPVEKCRETSVDLIANCVEKIPAPTGLLEYTLPVIVQRLGQSEITEPSEEVRLQLCHLLIRLVDLCGKAIAPYLDDYIAILQRTIVDPYPEVRKQSCRCASRIAKSIPEHFHQRSESLIKPLATSISHQHSKVRIEVILAIGDVIQYGNSKSVPDIVSHLAQRLFDQAPAVRKAVIQVVGNWLLELLDRYSFFHKLIPLLLSGLTDQVREIQELAEVLWYDVGLKYEKENETDLKDKLDFAEVIPVNYPPGLERANLGCRMLMYHNFSKIVPGIVNDITDWVVGTRIKSAQLLYSLLLYEEDNVTQHLGKVLTGLYKAAGDEEKEVVLYVQKCSKLIGHFVKPEVWGKMILKQINLTHSPGSLLILSSIIRGSLRTELQPYLQQICTTLTDPLIYRVADPSLQLQLLSCVQSIIDICQSDCTKISFILFDILISVCALHRMDTVRSQCDCLLKCQALAVGHENVQNLYQEHTRTLIASLQEDYTQWTQHSVERLIFDTLLMSCGPVVGEILDDVIPMLVANLNPDKDPELRLKFFSLLSRLMLNASQTVDSQNRFGDFALTVVKDMIIPNCTWKAGRVASAIRTTAVSCLWALIQSEVLNREKLLEITKEVVTQLRATLEDDNVSTRLLSCRILTKIFHIMDRSLDQDQLHNMYPDLLKRLDDSSDDIRLAMCQTFKAYFGCFVKEYDIGLYRAHLEAMYKGLLVHMDDPDINIQQAVLDVLKAGAQIAPDMLLKEIDIIRHKHRTTKHCDQLVEYIHSLPKPK</sequence>
<dbReference type="PANTHER" id="PTHR16216:SF2">
    <property type="entry name" value="DYNEIN AXONEMAL ASSEMBLY FACTOR 5"/>
    <property type="match status" value="1"/>
</dbReference>
<reference evidence="3" key="1">
    <citation type="journal article" date="2023" name="Mol. Biol. Evol.">
        <title>Third-Generation Sequencing Reveals the Adaptive Role of the Epigenome in Three Deep-Sea Polychaetes.</title>
        <authorList>
            <person name="Perez M."/>
            <person name="Aroh O."/>
            <person name="Sun Y."/>
            <person name="Lan Y."/>
            <person name="Juniper S.K."/>
            <person name="Young C.R."/>
            <person name="Angers B."/>
            <person name="Qian P.Y."/>
        </authorList>
    </citation>
    <scope>NUCLEOTIDE SEQUENCE</scope>
    <source>
        <strain evidence="3">P08H-3</strain>
    </source>
</reference>
<dbReference type="Pfam" id="PF25757">
    <property type="entry name" value="TPR_DNAAF5"/>
    <property type="match status" value="1"/>
</dbReference>
<dbReference type="PANTHER" id="PTHR16216">
    <property type="entry name" value="DYNEIN ASSEMBLY FACTOR 5, AXONEMAL"/>
    <property type="match status" value="1"/>
</dbReference>
<comment type="caution">
    <text evidence="3">The sequence shown here is derived from an EMBL/GenBank/DDBJ whole genome shotgun (WGS) entry which is preliminary data.</text>
</comment>
<dbReference type="Gene3D" id="1.25.10.10">
    <property type="entry name" value="Leucine-rich Repeat Variant"/>
    <property type="match status" value="3"/>
</dbReference>